<accession>A0A1M6UN87</accession>
<evidence type="ECO:0000259" key="5">
    <source>
        <dbReference type="PROSITE" id="PS51554"/>
    </source>
</evidence>
<dbReference type="PROSITE" id="PS51149">
    <property type="entry name" value="GLY_RADICAL_2"/>
    <property type="match status" value="1"/>
</dbReference>
<dbReference type="InterPro" id="IPR001150">
    <property type="entry name" value="Gly_radical"/>
</dbReference>
<sequence>MQTDARQLKEKLTVKAVRNVRRGYEKDEASRGMYRPEVKLDLARSRLLTESYKQTEGEPMVLRRAKAIRSILSRMPIYIQDWERIVGNNVSTPNGIYFGIDMNWRSVKRVVSGEEGQSLLDDAGRAELAQLVAYWEGKSLSDIQKNAFSGDILKYWKYEGTFIWTHWSELGIPDHEKVLAVGFQGIIQEAKARLEEIDRTVPPDYVDQKEFLEAVIIALEAGVTFAGRYAALAREQAKDARAPEDEKRLLKIAEICDRVPAQPARTLEEALQSFFFAHIIRYIEYSSVGIGVRFDKVFGPFLEKDLASGAIARQEALELLKLLWVKFNELGMIYSPLLSAVYGGAATVQAITLGGVDEYGLDVTNEMTHLVLETAEFMQSLEPSICLRYHDRTPDALLSRAVDVIRTGVGYPSLFNDKAILPMLKGWDVPEKDARDYGVSGCVYMELPGKNIVRRAYGGIHLPKVLWWGLHQGVNPVNGEQYGARTRDPLAFTSAEDLMDAYLEQLAFFMERFVKIENTCRALYERYLPRPYLSAITQGCIERGQDCRKWQYPSIVHDICIVAGASNVADALTAVDQVVFKDGKISMQELLDALASNWEGCEHVRRLMLNAPKYGNDHPQADAWAQRVHHGTAEVMARFKNRFGYACRGDGSAVSGTYGAALMCPATPEGRRDGEAFADATLSPVFGADQKGPTAVLKSASKIDTLKTYNHLLNQKFSPDMLSGDMKEVFMNYIRAWGELGISHIQFNIVDRDTLIKAQENPAQYPDLIVRVAGYSAYFADLSRGLQDTIIARTEQSFQ</sequence>
<dbReference type="SUPFAM" id="SSF51998">
    <property type="entry name" value="PFL-like glycyl radical enzymes"/>
    <property type="match status" value="1"/>
</dbReference>
<dbReference type="GO" id="GO:0016829">
    <property type="term" value="F:lyase activity"/>
    <property type="evidence" value="ECO:0007669"/>
    <property type="project" value="UniProtKB-KW"/>
</dbReference>
<dbReference type="Pfam" id="PF01228">
    <property type="entry name" value="Gly_radical"/>
    <property type="match status" value="1"/>
</dbReference>
<reference evidence="7" key="1">
    <citation type="submission" date="2016-11" db="EMBL/GenBank/DDBJ databases">
        <authorList>
            <person name="Varghese N."/>
            <person name="Submissions S."/>
        </authorList>
    </citation>
    <scope>NUCLEOTIDE SEQUENCE [LARGE SCALE GENOMIC DNA]</scope>
    <source>
        <strain evidence="7">DSM 16219</strain>
    </source>
</reference>
<dbReference type="STRING" id="1121393.SAMN02745216_03937"/>
<evidence type="ECO:0000256" key="2">
    <source>
        <dbReference type="ARBA" id="ARBA00023239"/>
    </source>
</evidence>
<evidence type="ECO:0000259" key="4">
    <source>
        <dbReference type="PROSITE" id="PS51149"/>
    </source>
</evidence>
<feature type="modified residue" description="Glycine radical" evidence="3">
    <location>
        <position position="774"/>
    </location>
</feature>
<dbReference type="PROSITE" id="PS51554">
    <property type="entry name" value="PFL"/>
    <property type="match status" value="1"/>
</dbReference>
<name>A0A1M6UN87_9BACT</name>
<keyword evidence="2" id="KW-0456">Lyase</keyword>
<dbReference type="Pfam" id="PF02901">
    <property type="entry name" value="PFL-like"/>
    <property type="match status" value="1"/>
</dbReference>
<dbReference type="GO" id="GO:0005829">
    <property type="term" value="C:cytosol"/>
    <property type="evidence" value="ECO:0007669"/>
    <property type="project" value="TreeGrafter"/>
</dbReference>
<keyword evidence="6" id="KW-0808">Transferase</keyword>
<dbReference type="Gene3D" id="3.20.70.20">
    <property type="match status" value="1"/>
</dbReference>
<dbReference type="PROSITE" id="PS00850">
    <property type="entry name" value="GLY_RADICAL_1"/>
    <property type="match status" value="1"/>
</dbReference>
<dbReference type="InterPro" id="IPR051215">
    <property type="entry name" value="GRE"/>
</dbReference>
<keyword evidence="1 3" id="KW-0556">Organic radical</keyword>
<evidence type="ECO:0000256" key="3">
    <source>
        <dbReference type="PROSITE-ProRule" id="PRU00493"/>
    </source>
</evidence>
<dbReference type="AlphaFoldDB" id="A0A1M6UN87"/>
<dbReference type="InterPro" id="IPR004184">
    <property type="entry name" value="PFL_dom"/>
</dbReference>
<dbReference type="RefSeq" id="WP_073477967.1">
    <property type="nucleotide sequence ID" value="NZ_FQZU01000031.1"/>
</dbReference>
<dbReference type="OrthoDB" id="9803969at2"/>
<dbReference type="GO" id="GO:0016740">
    <property type="term" value="F:transferase activity"/>
    <property type="evidence" value="ECO:0007669"/>
    <property type="project" value="UniProtKB-KW"/>
</dbReference>
<dbReference type="PANTHER" id="PTHR43641">
    <property type="entry name" value="FORMATE ACETYLTRANSFERASE 3-RELATED"/>
    <property type="match status" value="1"/>
</dbReference>
<evidence type="ECO:0000313" key="6">
    <source>
        <dbReference type="EMBL" id="SHK70651.1"/>
    </source>
</evidence>
<dbReference type="PANTHER" id="PTHR43641:SF2">
    <property type="entry name" value="DEHYDRATASE YBIW-RELATED"/>
    <property type="match status" value="1"/>
</dbReference>
<proteinExistence type="predicted"/>
<protein>
    <submittedName>
        <fullName evidence="6">Formate C-acetyltransferase</fullName>
    </submittedName>
</protein>
<organism evidence="6 7">
    <name type="scientific">Desulfatibacillum alkenivorans DSM 16219</name>
    <dbReference type="NCBI Taxonomy" id="1121393"/>
    <lineage>
        <taxon>Bacteria</taxon>
        <taxon>Pseudomonadati</taxon>
        <taxon>Thermodesulfobacteriota</taxon>
        <taxon>Desulfobacteria</taxon>
        <taxon>Desulfobacterales</taxon>
        <taxon>Desulfatibacillaceae</taxon>
        <taxon>Desulfatibacillum</taxon>
    </lineage>
</organism>
<dbReference type="Proteomes" id="UP000183994">
    <property type="component" value="Unassembled WGS sequence"/>
</dbReference>
<feature type="domain" description="Glycine radical" evidence="4">
    <location>
        <begin position="680"/>
        <end position="799"/>
    </location>
</feature>
<gene>
    <name evidence="6" type="ORF">SAMN02745216_03937</name>
</gene>
<evidence type="ECO:0000313" key="7">
    <source>
        <dbReference type="Proteomes" id="UP000183994"/>
    </source>
</evidence>
<dbReference type="EMBL" id="FQZU01000031">
    <property type="protein sequence ID" value="SHK70651.1"/>
    <property type="molecule type" value="Genomic_DNA"/>
</dbReference>
<evidence type="ECO:0000256" key="1">
    <source>
        <dbReference type="ARBA" id="ARBA00022818"/>
    </source>
</evidence>
<feature type="domain" description="PFL" evidence="5">
    <location>
        <begin position="15"/>
        <end position="672"/>
    </location>
</feature>
<keyword evidence="7" id="KW-1185">Reference proteome</keyword>
<dbReference type="InterPro" id="IPR019777">
    <property type="entry name" value="Form_AcTrfase_GR_CS"/>
</dbReference>